<dbReference type="PANTHER" id="PTHR20875:SF0">
    <property type="entry name" value="GH12158P"/>
    <property type="match status" value="1"/>
</dbReference>
<feature type="domain" description="EF-hand" evidence="3">
    <location>
        <begin position="97"/>
        <end position="126"/>
    </location>
</feature>
<dbReference type="InterPro" id="IPR011992">
    <property type="entry name" value="EF-hand-dom_pair"/>
</dbReference>
<dbReference type="Pfam" id="PF13499">
    <property type="entry name" value="EF-hand_7"/>
    <property type="match status" value="1"/>
</dbReference>
<keyword evidence="5" id="KW-1185">Reference proteome</keyword>
<evidence type="ECO:0000313" key="5">
    <source>
        <dbReference type="Proteomes" id="UP000604046"/>
    </source>
</evidence>
<dbReference type="CDD" id="cd00051">
    <property type="entry name" value="EFh"/>
    <property type="match status" value="1"/>
</dbReference>
<dbReference type="InterPro" id="IPR002048">
    <property type="entry name" value="EF_hand_dom"/>
</dbReference>
<feature type="region of interest" description="Disordered" evidence="2">
    <location>
        <begin position="1"/>
        <end position="68"/>
    </location>
</feature>
<dbReference type="AlphaFoldDB" id="A0A812I649"/>
<dbReference type="Gene3D" id="1.10.238.10">
    <property type="entry name" value="EF-hand"/>
    <property type="match status" value="1"/>
</dbReference>
<organism evidence="4 5">
    <name type="scientific">Symbiodinium natans</name>
    <dbReference type="NCBI Taxonomy" id="878477"/>
    <lineage>
        <taxon>Eukaryota</taxon>
        <taxon>Sar</taxon>
        <taxon>Alveolata</taxon>
        <taxon>Dinophyceae</taxon>
        <taxon>Suessiales</taxon>
        <taxon>Symbiodiniaceae</taxon>
        <taxon>Symbiodinium</taxon>
    </lineage>
</organism>
<dbReference type="InterPro" id="IPR052603">
    <property type="entry name" value="EFCB6"/>
</dbReference>
<evidence type="ECO:0000313" key="4">
    <source>
        <dbReference type="EMBL" id="CAE6971904.1"/>
    </source>
</evidence>
<dbReference type="GO" id="GO:0005509">
    <property type="term" value="F:calcium ion binding"/>
    <property type="evidence" value="ECO:0007669"/>
    <property type="project" value="InterPro"/>
</dbReference>
<dbReference type="SMART" id="SM00054">
    <property type="entry name" value="EFh"/>
    <property type="match status" value="2"/>
</dbReference>
<accession>A0A812I649</accession>
<dbReference type="PANTHER" id="PTHR20875">
    <property type="entry name" value="EF-HAND CALCIUM-BINDING DOMAIN-CONTAINING PROTEIN 6-RELATED"/>
    <property type="match status" value="1"/>
</dbReference>
<feature type="compositionally biased region" description="Pro residues" evidence="2">
    <location>
        <begin position="1"/>
        <end position="67"/>
    </location>
</feature>
<dbReference type="SUPFAM" id="SSF47473">
    <property type="entry name" value="EF-hand"/>
    <property type="match status" value="1"/>
</dbReference>
<dbReference type="OrthoDB" id="296561at2759"/>
<proteinExistence type="predicted"/>
<dbReference type="Proteomes" id="UP000604046">
    <property type="component" value="Unassembled WGS sequence"/>
</dbReference>
<protein>
    <recommendedName>
        <fullName evidence="3">EF-hand domain-containing protein</fullName>
    </recommendedName>
</protein>
<evidence type="ECO:0000256" key="2">
    <source>
        <dbReference type="SAM" id="MobiDB-lite"/>
    </source>
</evidence>
<reference evidence="4" key="1">
    <citation type="submission" date="2021-02" db="EMBL/GenBank/DDBJ databases">
        <authorList>
            <person name="Dougan E. K."/>
            <person name="Rhodes N."/>
            <person name="Thang M."/>
            <person name="Chan C."/>
        </authorList>
    </citation>
    <scope>NUCLEOTIDE SEQUENCE</scope>
</reference>
<dbReference type="EMBL" id="CAJNDS010000158">
    <property type="protein sequence ID" value="CAE6971904.1"/>
    <property type="molecule type" value="Genomic_DNA"/>
</dbReference>
<gene>
    <name evidence="4" type="ORF">SNAT2548_LOCUS2674</name>
</gene>
<name>A0A812I649_9DINO</name>
<feature type="domain" description="EF-hand" evidence="3">
    <location>
        <begin position="127"/>
        <end position="162"/>
    </location>
</feature>
<dbReference type="InterPro" id="IPR018247">
    <property type="entry name" value="EF_Hand_1_Ca_BS"/>
</dbReference>
<dbReference type="PROSITE" id="PS00018">
    <property type="entry name" value="EF_HAND_1"/>
    <property type="match status" value="2"/>
</dbReference>
<dbReference type="PRINTS" id="PR01217">
    <property type="entry name" value="PRICHEXTENSN"/>
</dbReference>
<dbReference type="PROSITE" id="PS50222">
    <property type="entry name" value="EF_HAND_2"/>
    <property type="match status" value="2"/>
</dbReference>
<evidence type="ECO:0000256" key="1">
    <source>
        <dbReference type="ARBA" id="ARBA00022837"/>
    </source>
</evidence>
<evidence type="ECO:0000259" key="3">
    <source>
        <dbReference type="PROSITE" id="PS50222"/>
    </source>
</evidence>
<comment type="caution">
    <text evidence="4">The sequence shown here is derived from an EMBL/GenBank/DDBJ whole genome shotgun (WGS) entry which is preliminary data.</text>
</comment>
<sequence length="343" mass="36301">MLAAPPPAPPSFPLPPPPAAPTAPAPSPLPPPSVAAPAAPAAPAPAPPVAPVQPPQFPPAPVQPPQDPYRAALQRKLADEIIQRLATSLRRGGYRPQDLFSKLDADGSGQLSRQELLSIILRFESGLTPQEQDAIFQRFDADNSGCVSWSEFWNTIQGGETGASQGPPQASLFQTLPPTTPGAVLAPLHPGLSASAPVQAVGVQAGLDRTLHPQELQRQQLATAEAVLGRIAAAIARSGRRPHDFLTRLDARAATLSRAEVEQTLFRLEPNLSAYEREAVLVRLGMDRNAGVDVLDFCRILGGDLAMTIDPRASSLPEVPVGLAAQELLRQVSAELRRNGALH</sequence>
<keyword evidence="1" id="KW-0106">Calcium</keyword>